<dbReference type="PROSITE" id="PS51698">
    <property type="entry name" value="U_BOX"/>
    <property type="match status" value="1"/>
</dbReference>
<dbReference type="GO" id="GO:0071218">
    <property type="term" value="P:cellular response to misfolded protein"/>
    <property type="evidence" value="ECO:0007669"/>
    <property type="project" value="TreeGrafter"/>
</dbReference>
<dbReference type="AlphaFoldDB" id="A0AAN7WAP4"/>
<dbReference type="Proteomes" id="UP001310594">
    <property type="component" value="Unassembled WGS sequence"/>
</dbReference>
<evidence type="ECO:0000313" key="8">
    <source>
        <dbReference type="EMBL" id="KAK5699633.1"/>
    </source>
</evidence>
<comment type="catalytic activity">
    <reaction evidence="1">
        <text>S-ubiquitinyl-[E2 ubiquitin-conjugating enzyme]-L-cysteine + [acceptor protein]-L-lysine = [E2 ubiquitin-conjugating enzyme]-L-cysteine + N(6)-ubiquitinyl-[acceptor protein]-L-lysine.</text>
        <dbReference type="EC" id="2.3.2.27"/>
    </reaction>
</comment>
<dbReference type="EMBL" id="JAVRQU010000008">
    <property type="protein sequence ID" value="KAK5699633.1"/>
    <property type="molecule type" value="Genomic_DNA"/>
</dbReference>
<dbReference type="InterPro" id="IPR019734">
    <property type="entry name" value="TPR_rpt"/>
</dbReference>
<dbReference type="SUPFAM" id="SSF57850">
    <property type="entry name" value="RING/U-box"/>
    <property type="match status" value="1"/>
</dbReference>
<dbReference type="GO" id="GO:0000209">
    <property type="term" value="P:protein polyubiquitination"/>
    <property type="evidence" value="ECO:0007669"/>
    <property type="project" value="TreeGrafter"/>
</dbReference>
<dbReference type="SMART" id="SM00028">
    <property type="entry name" value="TPR"/>
    <property type="match status" value="3"/>
</dbReference>
<evidence type="ECO:0000256" key="6">
    <source>
        <dbReference type="PROSITE-ProRule" id="PRU00339"/>
    </source>
</evidence>
<dbReference type="GO" id="GO:0051087">
    <property type="term" value="F:protein-folding chaperone binding"/>
    <property type="evidence" value="ECO:0007669"/>
    <property type="project" value="TreeGrafter"/>
</dbReference>
<reference evidence="8" key="1">
    <citation type="submission" date="2023-08" db="EMBL/GenBank/DDBJ databases">
        <title>Black Yeasts Isolated from many extreme environments.</title>
        <authorList>
            <person name="Coleine C."/>
            <person name="Stajich J.E."/>
            <person name="Selbmann L."/>
        </authorList>
    </citation>
    <scope>NUCLEOTIDE SEQUENCE</scope>
    <source>
        <strain evidence="8">CCFEE 5810</strain>
    </source>
</reference>
<dbReference type="GO" id="GO:0006515">
    <property type="term" value="P:protein quality control for misfolded or incompletely synthesized proteins"/>
    <property type="evidence" value="ECO:0007669"/>
    <property type="project" value="TreeGrafter"/>
</dbReference>
<evidence type="ECO:0000256" key="1">
    <source>
        <dbReference type="ARBA" id="ARBA00000900"/>
    </source>
</evidence>
<dbReference type="InterPro" id="IPR013083">
    <property type="entry name" value="Znf_RING/FYVE/PHD"/>
</dbReference>
<name>A0AAN7WAP4_9PEZI</name>
<dbReference type="GO" id="GO:0003755">
    <property type="term" value="F:peptidyl-prolyl cis-trans isomerase activity"/>
    <property type="evidence" value="ECO:0007669"/>
    <property type="project" value="UniProtKB-KW"/>
</dbReference>
<evidence type="ECO:0000313" key="9">
    <source>
        <dbReference type="Proteomes" id="UP001310594"/>
    </source>
</evidence>
<dbReference type="PANTHER" id="PTHR46803">
    <property type="entry name" value="E3 UBIQUITIN-PROTEIN LIGASE CHIP"/>
    <property type="match status" value="1"/>
</dbReference>
<evidence type="ECO:0000256" key="4">
    <source>
        <dbReference type="ARBA" id="ARBA00022786"/>
    </source>
</evidence>
<evidence type="ECO:0000256" key="3">
    <source>
        <dbReference type="ARBA" id="ARBA00022737"/>
    </source>
</evidence>
<keyword evidence="3" id="KW-0677">Repeat</keyword>
<evidence type="ECO:0000259" key="7">
    <source>
        <dbReference type="PROSITE" id="PS51698"/>
    </source>
</evidence>
<sequence length="294" mass="33221">MASYQAEQLKEQGNAAFRNGEYEEANELYTQAVSKYSRNSLIYTNRANVRLKLQQWDGVVNDCSKSIEITGPNANHKAFYFLAQAQLGLHHPNEALSSALTAYEQVLHPHPAAKISPKDLEAFSTFVLKCKKAKFAARDRDRLRRQGDLRAELEGTLEAQKQRDLNEVTAQLRRGGLGNVEATELSNEIIGTFNEKVNSLRTTFAAADPANHKPREVPDYVIDMITFEPMHDPVMTKNGHSYERATIYEHLKRSPTDPLTRDPLTINELRPNFGLRAACEAFWDSGASEWIADW</sequence>
<dbReference type="PROSITE" id="PS50005">
    <property type="entry name" value="TPR"/>
    <property type="match status" value="1"/>
</dbReference>
<dbReference type="InterPro" id="IPR011990">
    <property type="entry name" value="TPR-like_helical_dom_sf"/>
</dbReference>
<dbReference type="GO" id="GO:0061630">
    <property type="term" value="F:ubiquitin protein ligase activity"/>
    <property type="evidence" value="ECO:0007669"/>
    <property type="project" value="UniProtKB-EC"/>
</dbReference>
<feature type="domain" description="U-box" evidence="7">
    <location>
        <begin position="216"/>
        <end position="289"/>
    </location>
</feature>
<keyword evidence="5" id="KW-0697">Rotamase</keyword>
<dbReference type="SUPFAM" id="SSF48452">
    <property type="entry name" value="TPR-like"/>
    <property type="match status" value="1"/>
</dbReference>
<keyword evidence="4" id="KW-0833">Ubl conjugation pathway</keyword>
<dbReference type="Pfam" id="PF04564">
    <property type="entry name" value="U-box"/>
    <property type="match status" value="1"/>
</dbReference>
<organism evidence="8 9">
    <name type="scientific">Elasticomyces elasticus</name>
    <dbReference type="NCBI Taxonomy" id="574655"/>
    <lineage>
        <taxon>Eukaryota</taxon>
        <taxon>Fungi</taxon>
        <taxon>Dikarya</taxon>
        <taxon>Ascomycota</taxon>
        <taxon>Pezizomycotina</taxon>
        <taxon>Dothideomycetes</taxon>
        <taxon>Dothideomycetidae</taxon>
        <taxon>Mycosphaerellales</taxon>
        <taxon>Teratosphaeriaceae</taxon>
        <taxon>Elasticomyces</taxon>
    </lineage>
</organism>
<comment type="caution">
    <text evidence="8">The sequence shown here is derived from an EMBL/GenBank/DDBJ whole genome shotgun (WGS) entry which is preliminary data.</text>
</comment>
<dbReference type="SMART" id="SM00504">
    <property type="entry name" value="Ubox"/>
    <property type="match status" value="1"/>
</dbReference>
<dbReference type="Gene3D" id="3.30.40.10">
    <property type="entry name" value="Zinc/RING finger domain, C3HC4 (zinc finger)"/>
    <property type="match status" value="1"/>
</dbReference>
<dbReference type="GO" id="GO:0005737">
    <property type="term" value="C:cytoplasm"/>
    <property type="evidence" value="ECO:0007669"/>
    <property type="project" value="TreeGrafter"/>
</dbReference>
<accession>A0AAN7WAP4</accession>
<feature type="repeat" description="TPR" evidence="6">
    <location>
        <begin position="6"/>
        <end position="39"/>
    </location>
</feature>
<dbReference type="GO" id="GO:0045862">
    <property type="term" value="P:positive regulation of proteolysis"/>
    <property type="evidence" value="ECO:0007669"/>
    <property type="project" value="TreeGrafter"/>
</dbReference>
<dbReference type="Gene3D" id="1.25.40.10">
    <property type="entry name" value="Tetratricopeptide repeat domain"/>
    <property type="match status" value="1"/>
</dbReference>
<dbReference type="PANTHER" id="PTHR46803:SF2">
    <property type="entry name" value="E3 UBIQUITIN-PROTEIN LIGASE CHIP"/>
    <property type="match status" value="1"/>
</dbReference>
<proteinExistence type="predicted"/>
<keyword evidence="2" id="KW-0808">Transferase</keyword>
<evidence type="ECO:0000256" key="2">
    <source>
        <dbReference type="ARBA" id="ARBA00022679"/>
    </source>
</evidence>
<evidence type="ECO:0000256" key="5">
    <source>
        <dbReference type="ARBA" id="ARBA00023110"/>
    </source>
</evidence>
<gene>
    <name evidence="8" type="ORF">LTR97_005762</name>
</gene>
<keyword evidence="5" id="KW-0413">Isomerase</keyword>
<dbReference type="GO" id="GO:0043161">
    <property type="term" value="P:proteasome-mediated ubiquitin-dependent protein catabolic process"/>
    <property type="evidence" value="ECO:0007669"/>
    <property type="project" value="TreeGrafter"/>
</dbReference>
<protein>
    <recommendedName>
        <fullName evidence="7">U-box domain-containing protein</fullName>
    </recommendedName>
</protein>
<keyword evidence="6" id="KW-0802">TPR repeat</keyword>
<dbReference type="InterPro" id="IPR003613">
    <property type="entry name" value="Ubox_domain"/>
</dbReference>